<protein>
    <recommendedName>
        <fullName evidence="3">DUF4302 domain-containing protein</fullName>
    </recommendedName>
</protein>
<dbReference type="PROSITE" id="PS51257">
    <property type="entry name" value="PROKAR_LIPOPROTEIN"/>
    <property type="match status" value="1"/>
</dbReference>
<sequence length="432" mass="47572">MKRIFHLCLLVVMLLSACDKKEEIAPGEKPDERLNKTLTDYKNQLVGAENGWKAVLYPDGGAAYSFYIKFNANDRLSMLSDMNASSAATALESTYRLKAMQRPALLFDTYNYMHILADPDPSKSNGEVGAGKYSDFEFSFESVTPEAITLTGNLQGSRLILTKATKDEADNFIKRIAEKVKTFESINNFATYFKKLVIGNSSYDISVDTNLRQITFTYFEGTTAKTFTTDYYYTETGITFLTPFAVGGLNITGLNAIQYNATNRNISFTVNNVAGNIQESARPTRIDVEAARSFFNATGDDYLVAESGFTVNGVPDAYKVSSITNFYFVAFWPKYGTSNGQSYDIFGVVTQNPTSGQLTLFGPAAASRLTTDGRIVYTLLGTVGTQPAGVEAIMTPTIALWTNTQGFYVVTTQYGVDLVSASDGKSWINLYR</sequence>
<gene>
    <name evidence="1" type="ORF">AAE02nite_09720</name>
</gene>
<evidence type="ECO:0008006" key="3">
    <source>
        <dbReference type="Google" id="ProtNLM"/>
    </source>
</evidence>
<dbReference type="InterPro" id="IPR025396">
    <property type="entry name" value="DUF4302"/>
</dbReference>
<evidence type="ECO:0000313" key="2">
    <source>
        <dbReference type="Proteomes" id="UP000321532"/>
    </source>
</evidence>
<organism evidence="1 2">
    <name type="scientific">Adhaeribacter aerolatus</name>
    <dbReference type="NCBI Taxonomy" id="670289"/>
    <lineage>
        <taxon>Bacteria</taxon>
        <taxon>Pseudomonadati</taxon>
        <taxon>Bacteroidota</taxon>
        <taxon>Cytophagia</taxon>
        <taxon>Cytophagales</taxon>
        <taxon>Hymenobacteraceae</taxon>
        <taxon>Adhaeribacter</taxon>
    </lineage>
</organism>
<dbReference type="Proteomes" id="UP000321532">
    <property type="component" value="Unassembled WGS sequence"/>
</dbReference>
<dbReference type="OrthoDB" id="707849at2"/>
<dbReference type="Pfam" id="PF14135">
    <property type="entry name" value="DUF4302"/>
    <property type="match status" value="1"/>
</dbReference>
<dbReference type="AlphaFoldDB" id="A0A512AUC4"/>
<evidence type="ECO:0000313" key="1">
    <source>
        <dbReference type="EMBL" id="GEO03308.1"/>
    </source>
</evidence>
<dbReference type="EMBL" id="BJYS01000005">
    <property type="protein sequence ID" value="GEO03308.1"/>
    <property type="molecule type" value="Genomic_DNA"/>
</dbReference>
<accession>A0A512AUC4</accession>
<dbReference type="RefSeq" id="WP_146895500.1">
    <property type="nucleotide sequence ID" value="NZ_BJYS01000005.1"/>
</dbReference>
<comment type="caution">
    <text evidence="1">The sequence shown here is derived from an EMBL/GenBank/DDBJ whole genome shotgun (WGS) entry which is preliminary data.</text>
</comment>
<reference evidence="1 2" key="1">
    <citation type="submission" date="2019-07" db="EMBL/GenBank/DDBJ databases">
        <title>Whole genome shotgun sequence of Adhaeribacter aerolatus NBRC 106133.</title>
        <authorList>
            <person name="Hosoyama A."/>
            <person name="Uohara A."/>
            <person name="Ohji S."/>
            <person name="Ichikawa N."/>
        </authorList>
    </citation>
    <scope>NUCLEOTIDE SEQUENCE [LARGE SCALE GENOMIC DNA]</scope>
    <source>
        <strain evidence="1 2">NBRC 106133</strain>
    </source>
</reference>
<keyword evidence="2" id="KW-1185">Reference proteome</keyword>
<proteinExistence type="predicted"/>
<name>A0A512AUC4_9BACT</name>